<keyword evidence="3" id="KW-1185">Reference proteome</keyword>
<evidence type="ECO:0000259" key="1">
    <source>
        <dbReference type="Pfam" id="PF19050"/>
    </source>
</evidence>
<dbReference type="CDD" id="cd07389">
    <property type="entry name" value="MPP_PhoD"/>
    <property type="match status" value="1"/>
</dbReference>
<dbReference type="InterPro" id="IPR043904">
    <property type="entry name" value="PhoD_2-like"/>
</dbReference>
<dbReference type="RefSeq" id="WP_275819374.1">
    <property type="nucleotide sequence ID" value="NZ_JARHUD010000001.1"/>
</dbReference>
<dbReference type="InterPro" id="IPR038607">
    <property type="entry name" value="PhoD-like_sf"/>
</dbReference>
<proteinExistence type="predicted"/>
<evidence type="ECO:0000313" key="2">
    <source>
        <dbReference type="EMBL" id="MDF2094682.1"/>
    </source>
</evidence>
<comment type="caution">
    <text evidence="2">The sequence shown here is derived from an EMBL/GenBank/DDBJ whole genome shotgun (WGS) entry which is preliminary data.</text>
</comment>
<dbReference type="EMBL" id="JARHUD010000001">
    <property type="protein sequence ID" value="MDF2094682.1"/>
    <property type="molecule type" value="Genomic_DNA"/>
</dbReference>
<dbReference type="SUPFAM" id="SSF56300">
    <property type="entry name" value="Metallo-dependent phosphatases"/>
    <property type="match status" value="1"/>
</dbReference>
<dbReference type="PANTHER" id="PTHR46689:SF1">
    <property type="entry name" value="PHOD-LIKE PHOSPHATASE DOMAIN-CONTAINING PROTEIN"/>
    <property type="match status" value="1"/>
</dbReference>
<gene>
    <name evidence="2" type="ORF">P2G67_01675</name>
</gene>
<organism evidence="2 3">
    <name type="scientific">Aquibaculum arenosum</name>
    <dbReference type="NCBI Taxonomy" id="3032591"/>
    <lineage>
        <taxon>Bacteria</taxon>
        <taxon>Pseudomonadati</taxon>
        <taxon>Pseudomonadota</taxon>
        <taxon>Alphaproteobacteria</taxon>
        <taxon>Rhodospirillales</taxon>
        <taxon>Rhodovibrionaceae</taxon>
        <taxon>Aquibaculum</taxon>
    </lineage>
</organism>
<dbReference type="InterPro" id="IPR029052">
    <property type="entry name" value="Metallo-depent_PP-like"/>
</dbReference>
<dbReference type="Proteomes" id="UP001215503">
    <property type="component" value="Unassembled WGS sequence"/>
</dbReference>
<dbReference type="Pfam" id="PF19050">
    <property type="entry name" value="PhoD_2"/>
    <property type="match status" value="1"/>
</dbReference>
<dbReference type="PANTHER" id="PTHR46689">
    <property type="entry name" value="MEMBRANE PROTEIN, PUTATIVE-RELATED"/>
    <property type="match status" value="1"/>
</dbReference>
<feature type="domain" description="PhoD-like phosphatase" evidence="1">
    <location>
        <begin position="114"/>
        <end position="327"/>
    </location>
</feature>
<accession>A0ABT5YIC3</accession>
<protein>
    <submittedName>
        <fullName evidence="2">Alkaline phosphatase D family protein</fullName>
    </submittedName>
</protein>
<evidence type="ECO:0000313" key="3">
    <source>
        <dbReference type="Proteomes" id="UP001215503"/>
    </source>
</evidence>
<dbReference type="Gene3D" id="3.60.21.70">
    <property type="entry name" value="PhoD-like phosphatase"/>
    <property type="match status" value="1"/>
</dbReference>
<dbReference type="InterPro" id="IPR018946">
    <property type="entry name" value="PhoD-like_MPP"/>
</dbReference>
<reference evidence="2 3" key="1">
    <citation type="submission" date="2023-03" db="EMBL/GenBank/DDBJ databases">
        <title>Fodinicurvata sp. CAU 1616 isolated from sea sendiment.</title>
        <authorList>
            <person name="Kim W."/>
        </authorList>
    </citation>
    <scope>NUCLEOTIDE SEQUENCE [LARGE SCALE GENOMIC DNA]</scope>
    <source>
        <strain evidence="2 3">CAU 1616</strain>
    </source>
</reference>
<sequence length="476" mass="53999">MTQEIVGPILLARGFEEGKHRLSALLITARDQAPLPLTPASGQAVEPLRLSDSRQRTIWRYDFALSPQQSHYQLGPETFEVAVTDTPQTRVAFVSCNGQEDGDLLRPEGERNALWYRLREEHEAAPFHLMLHGGDQLYADPVWEAHAALKRWTEAGRREQLGMDFTEEMRAAACEFYIERYCQVYAQPPTAWLLARVPSLMIWDDHDIFDGWGSHPEEVLDCPVGAGVFQAARQAYCLLQLGMRPEDEPPGALDPSGASLGWVFRYPDFTVIAPDLRSERRPNQVMGAPGWQGFRNALEAEPDDRRILMLSSVPALGPRLSWVEACIGFVPKLRQYEDDLRDQWQSRHHRSEWIRFLSFLEQQINLRRQHITLLSGEIHLATRAEMRLEHGALHQLVASGIAHPPPPKAYARALGLLASFGETPLPGRPISLHPLPGRSKIYAAQRNFLLLNCNEAGRWHAVWFLEETGWTEPLDL</sequence>
<name>A0ABT5YIC3_9PROT</name>